<sequence>MVLPRSIETHMIRRASRPGRDGWFYFPEFEAVVEEYTRLKRDPEALKAFIEARKLAVRENLEFRARRGKWLGAHDAKDRARKVRQKQREVEFLAVFREHLPEYSEQNPLLPPDEVVLREVEGLSEFLMEQGGVVPVTSERVRKISGLLVAHCEAFNRKIRRMMVVISKRIPMDQPFTMTDDECREYLGRATTIFIVAIERQQLWYTHQSFALTMRHIREKKVLFGMLDDFYVNEDYSEHIGALLEYMGLLRTATLDAALAKQEELKVVCQCKSTDFEQPASFIELARHIATDHPQRGGCERTETSMGAGTPSRYSLCVLGVF</sequence>
<reference evidence="1" key="1">
    <citation type="submission" date="2019-10" db="EMBL/GenBank/DDBJ databases">
        <authorList>
            <consortium name="DOE Joint Genome Institute"/>
            <person name="Kuo A."/>
            <person name="Miyauchi S."/>
            <person name="Kiss E."/>
            <person name="Drula E."/>
            <person name="Kohler A."/>
            <person name="Sanchez-Garcia M."/>
            <person name="Andreopoulos B."/>
            <person name="Barry K.W."/>
            <person name="Bonito G."/>
            <person name="Buee M."/>
            <person name="Carver A."/>
            <person name="Chen C."/>
            <person name="Cichocki N."/>
            <person name="Clum A."/>
            <person name="Culley D."/>
            <person name="Crous P.W."/>
            <person name="Fauchery L."/>
            <person name="Girlanda M."/>
            <person name="Hayes R."/>
            <person name="Keri Z."/>
            <person name="Labutti K."/>
            <person name="Lipzen A."/>
            <person name="Lombard V."/>
            <person name="Magnuson J."/>
            <person name="Maillard F."/>
            <person name="Morin E."/>
            <person name="Murat C."/>
            <person name="Nolan M."/>
            <person name="Ohm R."/>
            <person name="Pangilinan J."/>
            <person name="Pereira M."/>
            <person name="Perotto S."/>
            <person name="Peter M."/>
            <person name="Riley R."/>
            <person name="Sitrit Y."/>
            <person name="Stielow B."/>
            <person name="Szollosi G."/>
            <person name="Zifcakova L."/>
            <person name="Stursova M."/>
            <person name="Spatafora J.W."/>
            <person name="Tedersoo L."/>
            <person name="Vaario L.-M."/>
            <person name="Yamada A."/>
            <person name="Yan M."/>
            <person name="Wang P."/>
            <person name="Xu J."/>
            <person name="Bruns T."/>
            <person name="Baldrian P."/>
            <person name="Vilgalys R."/>
            <person name="Henrissat B."/>
            <person name="Grigoriev I.V."/>
            <person name="Hibbett D."/>
            <person name="Nagy L.G."/>
            <person name="Martin F.M."/>
        </authorList>
    </citation>
    <scope>NUCLEOTIDE SEQUENCE</scope>
    <source>
        <strain evidence="1">P2</strain>
    </source>
</reference>
<evidence type="ECO:0000313" key="1">
    <source>
        <dbReference type="EMBL" id="KAF9650520.1"/>
    </source>
</evidence>
<dbReference type="Proteomes" id="UP000886501">
    <property type="component" value="Unassembled WGS sequence"/>
</dbReference>
<reference evidence="1" key="2">
    <citation type="journal article" date="2020" name="Nat. Commun.">
        <title>Large-scale genome sequencing of mycorrhizal fungi provides insights into the early evolution of symbiotic traits.</title>
        <authorList>
            <person name="Miyauchi S."/>
            <person name="Kiss E."/>
            <person name="Kuo A."/>
            <person name="Drula E."/>
            <person name="Kohler A."/>
            <person name="Sanchez-Garcia M."/>
            <person name="Morin E."/>
            <person name="Andreopoulos B."/>
            <person name="Barry K.W."/>
            <person name="Bonito G."/>
            <person name="Buee M."/>
            <person name="Carver A."/>
            <person name="Chen C."/>
            <person name="Cichocki N."/>
            <person name="Clum A."/>
            <person name="Culley D."/>
            <person name="Crous P.W."/>
            <person name="Fauchery L."/>
            <person name="Girlanda M."/>
            <person name="Hayes R.D."/>
            <person name="Keri Z."/>
            <person name="LaButti K."/>
            <person name="Lipzen A."/>
            <person name="Lombard V."/>
            <person name="Magnuson J."/>
            <person name="Maillard F."/>
            <person name="Murat C."/>
            <person name="Nolan M."/>
            <person name="Ohm R.A."/>
            <person name="Pangilinan J."/>
            <person name="Pereira M.F."/>
            <person name="Perotto S."/>
            <person name="Peter M."/>
            <person name="Pfister S."/>
            <person name="Riley R."/>
            <person name="Sitrit Y."/>
            <person name="Stielow J.B."/>
            <person name="Szollosi G."/>
            <person name="Zifcakova L."/>
            <person name="Stursova M."/>
            <person name="Spatafora J.W."/>
            <person name="Tedersoo L."/>
            <person name="Vaario L.M."/>
            <person name="Yamada A."/>
            <person name="Yan M."/>
            <person name="Wang P."/>
            <person name="Xu J."/>
            <person name="Bruns T."/>
            <person name="Baldrian P."/>
            <person name="Vilgalys R."/>
            <person name="Dunand C."/>
            <person name="Henrissat B."/>
            <person name="Grigoriev I.V."/>
            <person name="Hibbett D."/>
            <person name="Nagy L.G."/>
            <person name="Martin F.M."/>
        </authorList>
    </citation>
    <scope>NUCLEOTIDE SEQUENCE</scope>
    <source>
        <strain evidence="1">P2</strain>
    </source>
</reference>
<proteinExistence type="predicted"/>
<name>A0ACB6ZM83_THEGA</name>
<gene>
    <name evidence="1" type="ORF">BDM02DRAFT_3112048</name>
</gene>
<keyword evidence="2" id="KW-1185">Reference proteome</keyword>
<accession>A0ACB6ZM83</accession>
<organism evidence="1 2">
    <name type="scientific">Thelephora ganbajun</name>
    <name type="common">Ganba fungus</name>
    <dbReference type="NCBI Taxonomy" id="370292"/>
    <lineage>
        <taxon>Eukaryota</taxon>
        <taxon>Fungi</taxon>
        <taxon>Dikarya</taxon>
        <taxon>Basidiomycota</taxon>
        <taxon>Agaricomycotina</taxon>
        <taxon>Agaricomycetes</taxon>
        <taxon>Thelephorales</taxon>
        <taxon>Thelephoraceae</taxon>
        <taxon>Thelephora</taxon>
    </lineage>
</organism>
<dbReference type="EMBL" id="MU117984">
    <property type="protein sequence ID" value="KAF9650520.1"/>
    <property type="molecule type" value="Genomic_DNA"/>
</dbReference>
<evidence type="ECO:0000313" key="2">
    <source>
        <dbReference type="Proteomes" id="UP000886501"/>
    </source>
</evidence>
<protein>
    <submittedName>
        <fullName evidence="1">Uncharacterized protein</fullName>
    </submittedName>
</protein>
<comment type="caution">
    <text evidence="1">The sequence shown here is derived from an EMBL/GenBank/DDBJ whole genome shotgun (WGS) entry which is preliminary data.</text>
</comment>